<dbReference type="AlphaFoldDB" id="A0A9P4UPU6"/>
<gene>
    <name evidence="2" type="ORF">K431DRAFT_284105</name>
</gene>
<sequence>MQNYPVEEQFQHMTLNNGSAPPDYWQSEQQTHQAPVLPPRSPNADQHGFPPYDPRDFQDSHTASNASGSEYPPMSNTPYYRDEKHPVLPPRPSSAQYHDPNNGNGALQPQSQAYLSPAPQWAYPPPPVRVNSQIDAAPLSYTRDPRKLTAYLIPFPKPRVAASHPLQATPDRFLIYTPPPPPLHKPKEGEKEAKAHKLQRKWEEEVRDAKTSDAKLASWKGVKGRATKGIDWAMARTKGSDIDFLGRAGGGSEIVTSSRGKSNEVQRTQSDGTYQETESARRQKEASAKVNEMILVYPSSKGTDTTEIRKEFVDSMLRSKTKAQRDAVIATGLLPFSFAADVLLTFVWPFGGLVEIDGVWAYSSFRGAKTSRDVAKRLNVGDNNGNVSSETNSAPPPPPNVADMNEDNSLRLTFLPSEHLSLLERYLMARCHERDPKLFPDFDVHAPTPTEVIQAIGWRPSRELEPDATREDIEWETLEVKEDFKRTMEKGAREWDKWLRVYEKDPAKALKK</sequence>
<organism evidence="2 3">
    <name type="scientific">Polychaeton citri CBS 116435</name>
    <dbReference type="NCBI Taxonomy" id="1314669"/>
    <lineage>
        <taxon>Eukaryota</taxon>
        <taxon>Fungi</taxon>
        <taxon>Dikarya</taxon>
        <taxon>Ascomycota</taxon>
        <taxon>Pezizomycotina</taxon>
        <taxon>Dothideomycetes</taxon>
        <taxon>Dothideomycetidae</taxon>
        <taxon>Capnodiales</taxon>
        <taxon>Capnodiaceae</taxon>
        <taxon>Polychaeton</taxon>
    </lineage>
</organism>
<proteinExistence type="predicted"/>
<feature type="region of interest" description="Disordered" evidence="1">
    <location>
        <begin position="1"/>
        <end position="129"/>
    </location>
</feature>
<reference evidence="2" key="1">
    <citation type="journal article" date="2020" name="Stud. Mycol.">
        <title>101 Dothideomycetes genomes: a test case for predicting lifestyles and emergence of pathogens.</title>
        <authorList>
            <person name="Haridas S."/>
            <person name="Albert R."/>
            <person name="Binder M."/>
            <person name="Bloem J."/>
            <person name="Labutti K."/>
            <person name="Salamov A."/>
            <person name="Andreopoulos B."/>
            <person name="Baker S."/>
            <person name="Barry K."/>
            <person name="Bills G."/>
            <person name="Bluhm B."/>
            <person name="Cannon C."/>
            <person name="Castanera R."/>
            <person name="Culley D."/>
            <person name="Daum C."/>
            <person name="Ezra D."/>
            <person name="Gonzalez J."/>
            <person name="Henrissat B."/>
            <person name="Kuo A."/>
            <person name="Liang C."/>
            <person name="Lipzen A."/>
            <person name="Lutzoni F."/>
            <person name="Magnuson J."/>
            <person name="Mondo S."/>
            <person name="Nolan M."/>
            <person name="Ohm R."/>
            <person name="Pangilinan J."/>
            <person name="Park H.-J."/>
            <person name="Ramirez L."/>
            <person name="Alfaro M."/>
            <person name="Sun H."/>
            <person name="Tritt A."/>
            <person name="Yoshinaga Y."/>
            <person name="Zwiers L.-H."/>
            <person name="Turgeon B."/>
            <person name="Goodwin S."/>
            <person name="Spatafora J."/>
            <person name="Crous P."/>
            <person name="Grigoriev I."/>
        </authorList>
    </citation>
    <scope>NUCLEOTIDE SEQUENCE</scope>
    <source>
        <strain evidence="2">CBS 116435</strain>
    </source>
</reference>
<protein>
    <recommendedName>
        <fullName evidence="4">Secreted protein</fullName>
    </recommendedName>
</protein>
<comment type="caution">
    <text evidence="2">The sequence shown here is derived from an EMBL/GenBank/DDBJ whole genome shotgun (WGS) entry which is preliminary data.</text>
</comment>
<keyword evidence="3" id="KW-1185">Reference proteome</keyword>
<evidence type="ECO:0000256" key="1">
    <source>
        <dbReference type="SAM" id="MobiDB-lite"/>
    </source>
</evidence>
<feature type="compositionally biased region" description="Polar residues" evidence="1">
    <location>
        <begin position="381"/>
        <end position="393"/>
    </location>
</feature>
<evidence type="ECO:0008006" key="4">
    <source>
        <dbReference type="Google" id="ProtNLM"/>
    </source>
</evidence>
<dbReference type="Proteomes" id="UP000799441">
    <property type="component" value="Unassembled WGS sequence"/>
</dbReference>
<dbReference type="OrthoDB" id="3189033at2759"/>
<feature type="compositionally biased region" description="Polar residues" evidence="1">
    <location>
        <begin position="254"/>
        <end position="277"/>
    </location>
</feature>
<feature type="compositionally biased region" description="Polar residues" evidence="1">
    <location>
        <begin position="93"/>
        <end position="114"/>
    </location>
</feature>
<feature type="region of interest" description="Disordered" evidence="1">
    <location>
        <begin position="253"/>
        <end position="286"/>
    </location>
</feature>
<accession>A0A9P4UPU6</accession>
<evidence type="ECO:0000313" key="3">
    <source>
        <dbReference type="Proteomes" id="UP000799441"/>
    </source>
</evidence>
<feature type="region of interest" description="Disordered" evidence="1">
    <location>
        <begin position="377"/>
        <end position="405"/>
    </location>
</feature>
<dbReference type="EMBL" id="MU003784">
    <property type="protein sequence ID" value="KAF2722159.1"/>
    <property type="molecule type" value="Genomic_DNA"/>
</dbReference>
<name>A0A9P4UPU6_9PEZI</name>
<feature type="compositionally biased region" description="Polar residues" evidence="1">
    <location>
        <begin position="60"/>
        <end position="78"/>
    </location>
</feature>
<evidence type="ECO:0000313" key="2">
    <source>
        <dbReference type="EMBL" id="KAF2722159.1"/>
    </source>
</evidence>